<organism evidence="5 6">
    <name type="scientific">Mediterraneibacter gnavus</name>
    <name type="common">Ruminococcus gnavus</name>
    <dbReference type="NCBI Taxonomy" id="33038"/>
    <lineage>
        <taxon>Bacteria</taxon>
        <taxon>Bacillati</taxon>
        <taxon>Bacillota</taxon>
        <taxon>Clostridia</taxon>
        <taxon>Lachnospirales</taxon>
        <taxon>Lachnospiraceae</taxon>
        <taxon>Mediterraneibacter</taxon>
    </lineage>
</organism>
<accession>A0A2N5P0K7</accession>
<dbReference type="EMBL" id="NIHS01000054">
    <property type="protein sequence ID" value="PLT68648.1"/>
    <property type="molecule type" value="Genomic_DNA"/>
</dbReference>
<feature type="domain" description="4'-phosphopantetheinyl transferase N-terminal" evidence="4">
    <location>
        <begin position="41"/>
        <end position="131"/>
    </location>
</feature>
<dbReference type="Proteomes" id="UP000234891">
    <property type="component" value="Unassembled WGS sequence"/>
</dbReference>
<dbReference type="GO" id="GO:0019878">
    <property type="term" value="P:lysine biosynthetic process via aminoadipic acid"/>
    <property type="evidence" value="ECO:0007669"/>
    <property type="project" value="TreeGrafter"/>
</dbReference>
<dbReference type="InterPro" id="IPR037143">
    <property type="entry name" value="4-PPantetheinyl_Trfase_dom_sf"/>
</dbReference>
<comment type="caution">
    <text evidence="5">The sequence shown here is derived from an EMBL/GenBank/DDBJ whole genome shotgun (WGS) entry which is preliminary data.</text>
</comment>
<dbReference type="InterPro" id="IPR055066">
    <property type="entry name" value="AASDHPPT_N"/>
</dbReference>
<proteinExistence type="inferred from homology"/>
<reference evidence="5 6" key="1">
    <citation type="journal article" date="2017" name="Genome Med.">
        <title>A novel Ruminococcus gnavus clade enriched in inflammatory bowel disease patients.</title>
        <authorList>
            <person name="Hall A.B."/>
            <person name="Yassour M."/>
            <person name="Sauk J."/>
            <person name="Garner A."/>
            <person name="Jiang X."/>
            <person name="Arthur T."/>
            <person name="Lagoudas G.K."/>
            <person name="Vatanen T."/>
            <person name="Fornelos N."/>
            <person name="Wilson R."/>
            <person name="Bertha M."/>
            <person name="Cohen M."/>
            <person name="Garber J."/>
            <person name="Khalili H."/>
            <person name="Gevers D."/>
            <person name="Ananthakrishnan A.N."/>
            <person name="Kugathasan S."/>
            <person name="Lander E.S."/>
            <person name="Blainey P."/>
            <person name="Vlamakis H."/>
            <person name="Xavier R.J."/>
            <person name="Huttenhower C."/>
        </authorList>
    </citation>
    <scope>NUCLEOTIDE SEQUENCE [LARGE SCALE GENOMIC DNA]</scope>
    <source>
        <strain evidence="5 6">RJX1124</strain>
    </source>
</reference>
<comment type="similarity">
    <text evidence="1">Belongs to the P-Pant transferase superfamily. Gsp/Sfp/HetI/AcpT family.</text>
</comment>
<dbReference type="PANTHER" id="PTHR12215">
    <property type="entry name" value="PHOSPHOPANTETHEINE TRANSFERASE"/>
    <property type="match status" value="1"/>
</dbReference>
<dbReference type="PANTHER" id="PTHR12215:SF10">
    <property type="entry name" value="L-AMINOADIPATE-SEMIALDEHYDE DEHYDROGENASE-PHOSPHOPANTETHEINYL TRANSFERASE"/>
    <property type="match status" value="1"/>
</dbReference>
<dbReference type="Pfam" id="PF01648">
    <property type="entry name" value="ACPS"/>
    <property type="match status" value="1"/>
</dbReference>
<keyword evidence="2" id="KW-0808">Transferase</keyword>
<dbReference type="SUPFAM" id="SSF56214">
    <property type="entry name" value="4'-phosphopantetheinyl transferase"/>
    <property type="match status" value="2"/>
</dbReference>
<protein>
    <submittedName>
        <fullName evidence="5">Uncharacterized protein</fullName>
    </submittedName>
</protein>
<feature type="domain" description="4'-phosphopantetheinyl transferase" evidence="3">
    <location>
        <begin position="137"/>
        <end position="237"/>
    </location>
</feature>
<evidence type="ECO:0000259" key="4">
    <source>
        <dbReference type="Pfam" id="PF22624"/>
    </source>
</evidence>
<sequence>MDELIIYWKTRLREIRNYVKIINLRPDNVKIYILNNTILTKRDIDYAYYMMPQDRFAKMTKFHFFRDKTSLFANELLLQFAMKELYEIELYRQIDNTWLVRKSAKYGKPYFADFLGIYYNMSHSGDYSVCAFAEKEIGVDIQRKYDIDPTIAKNFFHHNEVAYILGFNEKKQLDKFFEVWVMYESFLKATGVGLSKDFSDITFKRYKESFFVMQRFKSLKYEIQLIDFLPEYKMAICKEYDIDWTM</sequence>
<evidence type="ECO:0000313" key="6">
    <source>
        <dbReference type="Proteomes" id="UP000234891"/>
    </source>
</evidence>
<evidence type="ECO:0000313" key="5">
    <source>
        <dbReference type="EMBL" id="PLT68648.1"/>
    </source>
</evidence>
<evidence type="ECO:0000256" key="1">
    <source>
        <dbReference type="ARBA" id="ARBA00010990"/>
    </source>
</evidence>
<evidence type="ECO:0000256" key="2">
    <source>
        <dbReference type="ARBA" id="ARBA00022679"/>
    </source>
</evidence>
<dbReference type="InterPro" id="IPR050559">
    <property type="entry name" value="P-Pant_transferase_sf"/>
</dbReference>
<dbReference type="AlphaFoldDB" id="A0A2N5P0K7"/>
<name>A0A2N5P0K7_MEDGN</name>
<dbReference type="GO" id="GO:0000287">
    <property type="term" value="F:magnesium ion binding"/>
    <property type="evidence" value="ECO:0007669"/>
    <property type="project" value="InterPro"/>
</dbReference>
<dbReference type="Gene3D" id="3.90.470.20">
    <property type="entry name" value="4'-phosphopantetheinyl transferase domain"/>
    <property type="match status" value="2"/>
</dbReference>
<evidence type="ECO:0000259" key="3">
    <source>
        <dbReference type="Pfam" id="PF01648"/>
    </source>
</evidence>
<dbReference type="GO" id="GO:0005829">
    <property type="term" value="C:cytosol"/>
    <property type="evidence" value="ECO:0007669"/>
    <property type="project" value="TreeGrafter"/>
</dbReference>
<dbReference type="GO" id="GO:0008897">
    <property type="term" value="F:holo-[acyl-carrier-protein] synthase activity"/>
    <property type="evidence" value="ECO:0007669"/>
    <property type="project" value="InterPro"/>
</dbReference>
<gene>
    <name evidence="5" type="ORF">CDL26_15980</name>
</gene>
<dbReference type="RefSeq" id="WP_101871588.1">
    <property type="nucleotide sequence ID" value="NZ_NIHS01000054.1"/>
</dbReference>
<dbReference type="Pfam" id="PF22624">
    <property type="entry name" value="AASDHPPT_N"/>
    <property type="match status" value="1"/>
</dbReference>
<dbReference type="InterPro" id="IPR008278">
    <property type="entry name" value="4-PPantetheinyl_Trfase_dom"/>
</dbReference>